<dbReference type="HOGENOM" id="CLU_1656299_0_0_1"/>
<evidence type="ECO:0000256" key="1">
    <source>
        <dbReference type="SAM" id="Coils"/>
    </source>
</evidence>
<dbReference type="EMBL" id="KN834896">
    <property type="protein sequence ID" value="KIK50558.1"/>
    <property type="molecule type" value="Genomic_DNA"/>
</dbReference>
<proteinExistence type="predicted"/>
<dbReference type="OrthoDB" id="3060861at2759"/>
<sequence>PTKPRRSRATQKDPLFGRVTGAAKGSQPWISESTRRYRREIEKIICRVSVVCTMSKLPTEFFQRERLGEETGCWLYLAAQHPNAHESFAHFTSRRLTLDWIPTLDTVHNETNKLFISLQRSRRSNAAELSANLMAKEAALSAALAETTDLRAKNQQLEEQ</sequence>
<feature type="non-terminal residue" evidence="2">
    <location>
        <position position="160"/>
    </location>
</feature>
<reference evidence="2 3" key="1">
    <citation type="submission" date="2014-04" db="EMBL/GenBank/DDBJ databases">
        <title>Evolutionary Origins and Diversification of the Mycorrhizal Mutualists.</title>
        <authorList>
            <consortium name="DOE Joint Genome Institute"/>
            <consortium name="Mycorrhizal Genomics Consortium"/>
            <person name="Kohler A."/>
            <person name="Kuo A."/>
            <person name="Nagy L.G."/>
            <person name="Floudas D."/>
            <person name="Copeland A."/>
            <person name="Barry K.W."/>
            <person name="Cichocki N."/>
            <person name="Veneault-Fourrey C."/>
            <person name="LaButti K."/>
            <person name="Lindquist E.A."/>
            <person name="Lipzen A."/>
            <person name="Lundell T."/>
            <person name="Morin E."/>
            <person name="Murat C."/>
            <person name="Riley R."/>
            <person name="Ohm R."/>
            <person name="Sun H."/>
            <person name="Tunlid A."/>
            <person name="Henrissat B."/>
            <person name="Grigoriev I.V."/>
            <person name="Hibbett D.S."/>
            <person name="Martin F."/>
        </authorList>
    </citation>
    <scope>NUCLEOTIDE SEQUENCE [LARGE SCALE GENOMIC DNA]</scope>
    <source>
        <strain evidence="2 3">FD-317 M1</strain>
    </source>
</reference>
<accession>A0A0D0C763</accession>
<evidence type="ECO:0000313" key="2">
    <source>
        <dbReference type="EMBL" id="KIK50558.1"/>
    </source>
</evidence>
<feature type="non-terminal residue" evidence="2">
    <location>
        <position position="1"/>
    </location>
</feature>
<feature type="coiled-coil region" evidence="1">
    <location>
        <begin position="126"/>
        <end position="160"/>
    </location>
</feature>
<name>A0A0D0C763_9AGAR</name>
<keyword evidence="1" id="KW-0175">Coiled coil</keyword>
<organism evidence="2 3">
    <name type="scientific">Collybiopsis luxurians FD-317 M1</name>
    <dbReference type="NCBI Taxonomy" id="944289"/>
    <lineage>
        <taxon>Eukaryota</taxon>
        <taxon>Fungi</taxon>
        <taxon>Dikarya</taxon>
        <taxon>Basidiomycota</taxon>
        <taxon>Agaricomycotina</taxon>
        <taxon>Agaricomycetes</taxon>
        <taxon>Agaricomycetidae</taxon>
        <taxon>Agaricales</taxon>
        <taxon>Marasmiineae</taxon>
        <taxon>Omphalotaceae</taxon>
        <taxon>Collybiopsis</taxon>
        <taxon>Collybiopsis luxurians</taxon>
    </lineage>
</organism>
<evidence type="ECO:0000313" key="3">
    <source>
        <dbReference type="Proteomes" id="UP000053593"/>
    </source>
</evidence>
<dbReference type="Proteomes" id="UP000053593">
    <property type="component" value="Unassembled WGS sequence"/>
</dbReference>
<keyword evidence="3" id="KW-1185">Reference proteome</keyword>
<dbReference type="AlphaFoldDB" id="A0A0D0C763"/>
<gene>
    <name evidence="2" type="ORF">GYMLUDRAFT_107855</name>
</gene>
<protein>
    <submittedName>
        <fullName evidence="2">Uncharacterized protein</fullName>
    </submittedName>
</protein>